<dbReference type="EMBL" id="BRPK01000004">
    <property type="protein sequence ID" value="GLB37376.1"/>
    <property type="molecule type" value="Genomic_DNA"/>
</dbReference>
<sequence length="440" mass="48987">MRRRAPLRLVLLAAALGLLYLLLFLNKAARLSRGAALKTSLDHFLDEAISEHTRFRALNGSASTPRLLQDSIACFTQGTWAASQNSKRFTKEVEHCDAPSYSFTSACPERRTDPTADLCSSLVAKQILFVGPETTYHLHSLCLNALETHGKRSLSCLGPEFCTFHHICRSQSSDTANAANNHSRFKKFPRVQELLATNSSILRYVLSTTLHTAPNPKDDAYTLPTVDPTTGVRVKNAYWLAHAKRAHIIIMNRGPVPAPAWTYEHDSSRGNWSFADSLYLDPSTAYLGDTTHPLAVRVINAALHTTLTHFLPSTLHSLRVIESHEVIRHKHKAAFTMKDPLNPRSDIDPWSLYYNAQVHMQNRLMRELLPYYGVVFYAQGIPEPPEGDEPPPAPGRRRYVGDCLLCAPTTSYGKAMQSMFLSGLVKLLEESIADVAVGNQ</sequence>
<reference evidence="1" key="1">
    <citation type="submission" date="2022-07" db="EMBL/GenBank/DDBJ databases">
        <title>The genome of Lyophyllum shimeji provides insight into the initial evolution of ectomycorrhizal fungal genome.</title>
        <authorList>
            <person name="Kobayashi Y."/>
            <person name="Shibata T."/>
            <person name="Hirakawa H."/>
            <person name="Shigenobu S."/>
            <person name="Nishiyama T."/>
            <person name="Yamada A."/>
            <person name="Hasebe M."/>
            <person name="Kawaguchi M."/>
        </authorList>
    </citation>
    <scope>NUCLEOTIDE SEQUENCE</scope>
    <source>
        <strain evidence="1">AT787</strain>
    </source>
</reference>
<dbReference type="OrthoDB" id="3020812at2759"/>
<dbReference type="Proteomes" id="UP001063166">
    <property type="component" value="Unassembled WGS sequence"/>
</dbReference>
<proteinExistence type="predicted"/>
<keyword evidence="2" id="KW-1185">Reference proteome</keyword>
<protein>
    <submittedName>
        <fullName evidence="1">Uncharacterized protein</fullName>
    </submittedName>
</protein>
<accession>A0A9P3UNJ5</accession>
<name>A0A9P3UNJ5_LYOSH</name>
<organism evidence="1 2">
    <name type="scientific">Lyophyllum shimeji</name>
    <name type="common">Hon-shimeji</name>
    <name type="synonym">Tricholoma shimeji</name>
    <dbReference type="NCBI Taxonomy" id="47721"/>
    <lineage>
        <taxon>Eukaryota</taxon>
        <taxon>Fungi</taxon>
        <taxon>Dikarya</taxon>
        <taxon>Basidiomycota</taxon>
        <taxon>Agaricomycotina</taxon>
        <taxon>Agaricomycetes</taxon>
        <taxon>Agaricomycetidae</taxon>
        <taxon>Agaricales</taxon>
        <taxon>Tricholomatineae</taxon>
        <taxon>Lyophyllaceae</taxon>
        <taxon>Lyophyllum</taxon>
    </lineage>
</organism>
<evidence type="ECO:0000313" key="2">
    <source>
        <dbReference type="Proteomes" id="UP001063166"/>
    </source>
</evidence>
<dbReference type="AlphaFoldDB" id="A0A9P3UNJ5"/>
<gene>
    <name evidence="1" type="ORF">LshimejAT787_0404270</name>
</gene>
<comment type="caution">
    <text evidence="1">The sequence shown here is derived from an EMBL/GenBank/DDBJ whole genome shotgun (WGS) entry which is preliminary data.</text>
</comment>
<evidence type="ECO:0000313" key="1">
    <source>
        <dbReference type="EMBL" id="GLB37376.1"/>
    </source>
</evidence>